<proteinExistence type="predicted"/>
<dbReference type="EMBL" id="FNXT01001223">
    <property type="protein sequence ID" value="SZX75026.1"/>
    <property type="molecule type" value="Genomic_DNA"/>
</dbReference>
<organism evidence="2 3">
    <name type="scientific">Tetradesmus obliquus</name>
    <name type="common">Green alga</name>
    <name type="synonym">Acutodesmus obliquus</name>
    <dbReference type="NCBI Taxonomy" id="3088"/>
    <lineage>
        <taxon>Eukaryota</taxon>
        <taxon>Viridiplantae</taxon>
        <taxon>Chlorophyta</taxon>
        <taxon>core chlorophytes</taxon>
        <taxon>Chlorophyceae</taxon>
        <taxon>CS clade</taxon>
        <taxon>Sphaeropleales</taxon>
        <taxon>Scenedesmaceae</taxon>
        <taxon>Tetradesmus</taxon>
    </lineage>
</organism>
<feature type="compositionally biased region" description="Low complexity" evidence="1">
    <location>
        <begin position="117"/>
        <end position="135"/>
    </location>
</feature>
<feature type="compositionally biased region" description="Low complexity" evidence="1">
    <location>
        <begin position="66"/>
        <end position="101"/>
    </location>
</feature>
<evidence type="ECO:0000313" key="2">
    <source>
        <dbReference type="EMBL" id="SZX75026.1"/>
    </source>
</evidence>
<dbReference type="NCBIfam" id="NF047558">
    <property type="entry name" value="TPR_END_plus"/>
    <property type="match status" value="1"/>
</dbReference>
<dbReference type="InterPro" id="IPR052769">
    <property type="entry name" value="TPR_domain_protein"/>
</dbReference>
<dbReference type="Gene3D" id="1.25.40.10">
    <property type="entry name" value="Tetratricopeptide repeat domain"/>
    <property type="match status" value="1"/>
</dbReference>
<protein>
    <submittedName>
        <fullName evidence="2">Uncharacterized protein</fullName>
    </submittedName>
</protein>
<dbReference type="PANTHER" id="PTHR46014:SF1">
    <property type="entry name" value="TETRATRICOPEPTIDE REPEAT PROTEIN 1"/>
    <property type="match status" value="1"/>
</dbReference>
<dbReference type="PANTHER" id="PTHR46014">
    <property type="entry name" value="TETRATRICOPEPTIDE REPEAT PROTEIN 1"/>
    <property type="match status" value="1"/>
</dbReference>
<accession>A0A383WE94</accession>
<feature type="compositionally biased region" description="Basic residues" evidence="1">
    <location>
        <begin position="102"/>
        <end position="114"/>
    </location>
</feature>
<evidence type="ECO:0000256" key="1">
    <source>
        <dbReference type="SAM" id="MobiDB-lite"/>
    </source>
</evidence>
<keyword evidence="3" id="KW-1185">Reference proteome</keyword>
<dbReference type="SUPFAM" id="SSF48452">
    <property type="entry name" value="TPR-like"/>
    <property type="match status" value="1"/>
</dbReference>
<name>A0A383WE94_TETOB</name>
<dbReference type="InterPro" id="IPR011990">
    <property type="entry name" value="TPR-like_helical_dom_sf"/>
</dbReference>
<feature type="compositionally biased region" description="Basic and acidic residues" evidence="1">
    <location>
        <begin position="42"/>
        <end position="65"/>
    </location>
</feature>
<reference evidence="2 3" key="1">
    <citation type="submission" date="2016-10" db="EMBL/GenBank/DDBJ databases">
        <authorList>
            <person name="Cai Z."/>
        </authorList>
    </citation>
    <scope>NUCLEOTIDE SEQUENCE [LARGE SCALE GENOMIC DNA]</scope>
</reference>
<dbReference type="AlphaFoldDB" id="A0A383WE94"/>
<sequence length="287" mass="30430">MLCPVARSAAAQGARMARTCQPAAAVHPTAARRHSTIARSGEGVRDLISRDRKEVELTDAFEEKPAAPAAPAAADASSSASSSTTTTADAPSSSTRSSSSSARRRTGGFKTRKQRQADMAQAADAEDAPSSSSSDAPERQFKRCKQAIDAGLEAFAAKQYSQAIDLFNLALELPGNGAYRLSGSPREYACPSDAEEHAALYNMACCYAQLGQEAAALTCIESILETGFSDIATITSDPDLRPVQGSELQAVINKHTGIGGVFSKLLRKDKEEVLVSDSNKNKPWIMW</sequence>
<feature type="region of interest" description="Disordered" evidence="1">
    <location>
        <begin position="25"/>
        <end position="140"/>
    </location>
</feature>
<gene>
    <name evidence="2" type="ORF">BQ4739_LOCUS15338</name>
</gene>
<dbReference type="Proteomes" id="UP000256970">
    <property type="component" value="Unassembled WGS sequence"/>
</dbReference>
<evidence type="ECO:0000313" key="3">
    <source>
        <dbReference type="Proteomes" id="UP000256970"/>
    </source>
</evidence>